<name>A0A812F8H2_9ARCH</name>
<evidence type="ECO:0000313" key="1">
    <source>
        <dbReference type="EMBL" id="CAE6499063.1"/>
    </source>
</evidence>
<protein>
    <submittedName>
        <fullName evidence="1">Uncharacterized protein</fullName>
    </submittedName>
</protein>
<organism evidence="1 2">
    <name type="scientific">Candidatus Nitrosotenuis uzonensis</name>
    <dbReference type="NCBI Taxonomy" id="1407055"/>
    <lineage>
        <taxon>Archaea</taxon>
        <taxon>Nitrososphaerota</taxon>
        <taxon>Candidatus Nitrosotenuis</taxon>
    </lineage>
</organism>
<evidence type="ECO:0000313" key="2">
    <source>
        <dbReference type="Proteomes" id="UP000655759"/>
    </source>
</evidence>
<proteinExistence type="predicted"/>
<sequence>MDEQIPYCIPITDYPKMLKYRLTARGFYHIEDLVSEIYLEERPASMYKLVTLGILLRVNMCQTMNMENESLYKDVSKKASRFGGVEPQYLAQCIKSLTMRGFLESNPKYDKNIALEMRKII</sequence>
<dbReference type="AlphaFoldDB" id="A0A812F8H2"/>
<reference evidence="1" key="1">
    <citation type="submission" date="2021-02" db="EMBL/GenBank/DDBJ databases">
        <authorList>
            <person name="Han P."/>
        </authorList>
    </citation>
    <scope>NUCLEOTIDE SEQUENCE</scope>
    <source>
        <strain evidence="1">Candidatus Nitrosotenuis uzonensis 5A</strain>
    </source>
</reference>
<dbReference type="RefSeq" id="WP_205100064.1">
    <property type="nucleotide sequence ID" value="NZ_CAJNAQ010000005.1"/>
</dbReference>
<comment type="caution">
    <text evidence="1">The sequence shown here is derived from an EMBL/GenBank/DDBJ whole genome shotgun (WGS) entry which is preliminary data.</text>
</comment>
<dbReference type="Proteomes" id="UP000655759">
    <property type="component" value="Unassembled WGS sequence"/>
</dbReference>
<dbReference type="EMBL" id="CAJNAQ010000005">
    <property type="protein sequence ID" value="CAE6499063.1"/>
    <property type="molecule type" value="Genomic_DNA"/>
</dbReference>
<accession>A0A812F8H2</accession>
<gene>
    <name evidence="1" type="ORF">NUZ5A_50855</name>
</gene>